<protein>
    <submittedName>
        <fullName evidence="8">Non-heme iron oxygenase ferredoxin subunit</fullName>
    </submittedName>
</protein>
<evidence type="ECO:0000256" key="4">
    <source>
        <dbReference type="ARBA" id="ARBA00023014"/>
    </source>
</evidence>
<dbReference type="PANTHER" id="PTHR21496:SF0">
    <property type="entry name" value="RIESKE DOMAIN-CONTAINING PROTEIN"/>
    <property type="match status" value="1"/>
</dbReference>
<organism evidence="8 9">
    <name type="scientific">Actinomadura graeca</name>
    <dbReference type="NCBI Taxonomy" id="2750812"/>
    <lineage>
        <taxon>Bacteria</taxon>
        <taxon>Bacillati</taxon>
        <taxon>Actinomycetota</taxon>
        <taxon>Actinomycetes</taxon>
        <taxon>Streptosporangiales</taxon>
        <taxon>Thermomonosporaceae</taxon>
        <taxon>Actinomadura</taxon>
    </lineage>
</organism>
<evidence type="ECO:0000313" key="8">
    <source>
        <dbReference type="EMBL" id="QXJ21151.1"/>
    </source>
</evidence>
<comment type="cofactor">
    <cofactor evidence="5">
        <name>[2Fe-2S] cluster</name>
        <dbReference type="ChEBI" id="CHEBI:190135"/>
    </cofactor>
</comment>
<name>A0ABX8QR32_9ACTN</name>
<feature type="domain" description="Rieske" evidence="7">
    <location>
        <begin position="7"/>
        <end position="102"/>
    </location>
</feature>
<dbReference type="InterPro" id="IPR017941">
    <property type="entry name" value="Rieske_2Fe-2S"/>
</dbReference>
<dbReference type="CDD" id="cd03528">
    <property type="entry name" value="Rieske_RO_ferredoxin"/>
    <property type="match status" value="1"/>
</dbReference>
<sequence length="110" mass="11939">MTDDPGRVVARSDEIADGEMLDVRVEGLDIALYRVGGRLYATAGICTHGRAMLTDGWLEDGVIECPLHGGRFEVRDGSCLGPPVDEPLTTYPVTEHDGEIRVTTRTEAQP</sequence>
<keyword evidence="3" id="KW-0408">Iron</keyword>
<proteinExistence type="inferred from homology"/>
<comment type="similarity">
    <text evidence="6">Belongs to the bacterial ring-hydroxylating dioxygenase ferredoxin component family.</text>
</comment>
<keyword evidence="4" id="KW-0411">Iron-sulfur</keyword>
<evidence type="ECO:0000256" key="6">
    <source>
        <dbReference type="ARBA" id="ARBA00038001"/>
    </source>
</evidence>
<dbReference type="Proteomes" id="UP001049518">
    <property type="component" value="Chromosome"/>
</dbReference>
<evidence type="ECO:0000256" key="3">
    <source>
        <dbReference type="ARBA" id="ARBA00023004"/>
    </source>
</evidence>
<keyword evidence="9" id="KW-1185">Reference proteome</keyword>
<evidence type="ECO:0000256" key="2">
    <source>
        <dbReference type="ARBA" id="ARBA00022723"/>
    </source>
</evidence>
<evidence type="ECO:0000256" key="5">
    <source>
        <dbReference type="ARBA" id="ARBA00034078"/>
    </source>
</evidence>
<evidence type="ECO:0000259" key="7">
    <source>
        <dbReference type="PROSITE" id="PS51296"/>
    </source>
</evidence>
<reference evidence="8" key="1">
    <citation type="submission" date="2020-07" db="EMBL/GenBank/DDBJ databases">
        <authorList>
            <person name="Tarantini F.S."/>
            <person name="Hong K.W."/>
            <person name="Chan K.G."/>
        </authorList>
    </citation>
    <scope>NUCLEOTIDE SEQUENCE</scope>
    <source>
        <strain evidence="8">32-07</strain>
    </source>
</reference>
<dbReference type="Gene3D" id="2.102.10.10">
    <property type="entry name" value="Rieske [2Fe-2S] iron-sulphur domain"/>
    <property type="match status" value="1"/>
</dbReference>
<dbReference type="PANTHER" id="PTHR21496">
    <property type="entry name" value="FERREDOXIN-RELATED"/>
    <property type="match status" value="1"/>
</dbReference>
<evidence type="ECO:0000256" key="1">
    <source>
        <dbReference type="ARBA" id="ARBA00022714"/>
    </source>
</evidence>
<keyword evidence="2" id="KW-0479">Metal-binding</keyword>
<accession>A0ABX8QR32</accession>
<dbReference type="PROSITE" id="PS51296">
    <property type="entry name" value="RIESKE"/>
    <property type="match status" value="1"/>
</dbReference>
<dbReference type="EMBL" id="CP059572">
    <property type="protein sequence ID" value="QXJ21151.1"/>
    <property type="molecule type" value="Genomic_DNA"/>
</dbReference>
<dbReference type="InterPro" id="IPR036922">
    <property type="entry name" value="Rieske_2Fe-2S_sf"/>
</dbReference>
<gene>
    <name evidence="8" type="ORF">AGRA3207_001977</name>
</gene>
<dbReference type="RefSeq" id="WP_231334285.1">
    <property type="nucleotide sequence ID" value="NZ_CP059572.1"/>
</dbReference>
<dbReference type="SUPFAM" id="SSF50022">
    <property type="entry name" value="ISP domain"/>
    <property type="match status" value="1"/>
</dbReference>
<dbReference type="Pfam" id="PF00355">
    <property type="entry name" value="Rieske"/>
    <property type="match status" value="1"/>
</dbReference>
<evidence type="ECO:0000313" key="9">
    <source>
        <dbReference type="Proteomes" id="UP001049518"/>
    </source>
</evidence>
<keyword evidence="1" id="KW-0001">2Fe-2S</keyword>